<reference evidence="2 3" key="1">
    <citation type="journal article" date="2018" name="Nat. Genet.">
        <title>The Rosa genome provides new insights in the design of modern roses.</title>
        <authorList>
            <person name="Bendahmane M."/>
        </authorList>
    </citation>
    <scope>NUCLEOTIDE SEQUENCE [LARGE SCALE GENOMIC DNA]</scope>
    <source>
        <strain evidence="3">cv. Old Blush</strain>
    </source>
</reference>
<feature type="signal peptide" evidence="1">
    <location>
        <begin position="1"/>
        <end position="21"/>
    </location>
</feature>
<accession>A0A2P6QVR7</accession>
<dbReference type="Proteomes" id="UP000238479">
    <property type="component" value="Chromosome 4"/>
</dbReference>
<protein>
    <submittedName>
        <fullName evidence="2">Uncharacterized protein</fullName>
    </submittedName>
</protein>
<comment type="caution">
    <text evidence="2">The sequence shown here is derived from an EMBL/GenBank/DDBJ whole genome shotgun (WGS) entry which is preliminary data.</text>
</comment>
<dbReference type="AlphaFoldDB" id="A0A2P6QVR7"/>
<proteinExistence type="predicted"/>
<dbReference type="Gramene" id="PRQ38293">
    <property type="protein sequence ID" value="PRQ38293"/>
    <property type="gene ID" value="RchiOBHm_Chr4g0412211"/>
</dbReference>
<dbReference type="EMBL" id="PDCK01000042">
    <property type="protein sequence ID" value="PRQ38293.1"/>
    <property type="molecule type" value="Genomic_DNA"/>
</dbReference>
<evidence type="ECO:0000313" key="3">
    <source>
        <dbReference type="Proteomes" id="UP000238479"/>
    </source>
</evidence>
<evidence type="ECO:0000313" key="2">
    <source>
        <dbReference type="EMBL" id="PRQ38293.1"/>
    </source>
</evidence>
<name>A0A2P6QVR7_ROSCH</name>
<evidence type="ECO:0000256" key="1">
    <source>
        <dbReference type="SAM" id="SignalP"/>
    </source>
</evidence>
<sequence>MFWCVTRLFKGWCLLSQSLCAMEEVVKNFARILALAETKVEVIMPPTTLEEEHRRWFLIGILLMAKPYMVGSLISMIRSLWIPKSEAPGSTTDHSVSIEWK</sequence>
<organism evidence="2 3">
    <name type="scientific">Rosa chinensis</name>
    <name type="common">China rose</name>
    <dbReference type="NCBI Taxonomy" id="74649"/>
    <lineage>
        <taxon>Eukaryota</taxon>
        <taxon>Viridiplantae</taxon>
        <taxon>Streptophyta</taxon>
        <taxon>Embryophyta</taxon>
        <taxon>Tracheophyta</taxon>
        <taxon>Spermatophyta</taxon>
        <taxon>Magnoliopsida</taxon>
        <taxon>eudicotyledons</taxon>
        <taxon>Gunneridae</taxon>
        <taxon>Pentapetalae</taxon>
        <taxon>rosids</taxon>
        <taxon>fabids</taxon>
        <taxon>Rosales</taxon>
        <taxon>Rosaceae</taxon>
        <taxon>Rosoideae</taxon>
        <taxon>Rosoideae incertae sedis</taxon>
        <taxon>Rosa</taxon>
    </lineage>
</organism>
<feature type="chain" id="PRO_5015129143" evidence="1">
    <location>
        <begin position="22"/>
        <end position="101"/>
    </location>
</feature>
<keyword evidence="1" id="KW-0732">Signal</keyword>
<keyword evidence="3" id="KW-1185">Reference proteome</keyword>
<gene>
    <name evidence="2" type="ORF">RchiOBHm_Chr4g0412211</name>
</gene>